<dbReference type="Proteomes" id="UP001054857">
    <property type="component" value="Unassembled WGS sequence"/>
</dbReference>
<organism evidence="1 2">
    <name type="scientific">Astrephomene gubernaculifera</name>
    <dbReference type="NCBI Taxonomy" id="47775"/>
    <lineage>
        <taxon>Eukaryota</taxon>
        <taxon>Viridiplantae</taxon>
        <taxon>Chlorophyta</taxon>
        <taxon>core chlorophytes</taxon>
        <taxon>Chlorophyceae</taxon>
        <taxon>CS clade</taxon>
        <taxon>Chlamydomonadales</taxon>
        <taxon>Astrephomenaceae</taxon>
        <taxon>Astrephomene</taxon>
    </lineage>
</organism>
<sequence>GGSGLSSGEGCSSLHHWTAARLAVTSSANHLELAACSKGRAPATGSSASSGGRREELLRSAAQQHLVAGDVEHCCELLAELGEWDRALALAPVVGLGLWQRLLAR</sequence>
<proteinExistence type="predicted"/>
<evidence type="ECO:0000313" key="1">
    <source>
        <dbReference type="EMBL" id="GFR43267.1"/>
    </source>
</evidence>
<dbReference type="EMBL" id="BMAR01000005">
    <property type="protein sequence ID" value="GFR43267.1"/>
    <property type="molecule type" value="Genomic_DNA"/>
</dbReference>
<feature type="non-terminal residue" evidence="1">
    <location>
        <position position="1"/>
    </location>
</feature>
<name>A0AAD3HJN0_9CHLO</name>
<dbReference type="PANTHER" id="PTHR44464:SF1">
    <property type="entry name" value="WD REPEAT-CONTAINING PROTEIN 17"/>
    <property type="match status" value="1"/>
</dbReference>
<feature type="non-terminal residue" evidence="1">
    <location>
        <position position="105"/>
    </location>
</feature>
<comment type="caution">
    <text evidence="1">The sequence shown here is derived from an EMBL/GenBank/DDBJ whole genome shotgun (WGS) entry which is preliminary data.</text>
</comment>
<accession>A0AAD3HJN0</accession>
<protein>
    <submittedName>
        <fullName evidence="1">Uncharacterized protein</fullName>
    </submittedName>
</protein>
<dbReference type="PANTHER" id="PTHR44464">
    <property type="entry name" value="WD REPEAT-CONTAINING PROTEIN 17"/>
    <property type="match status" value="1"/>
</dbReference>
<dbReference type="AlphaFoldDB" id="A0AAD3HJN0"/>
<gene>
    <name evidence="1" type="ORF">Agub_g4329</name>
</gene>
<keyword evidence="2" id="KW-1185">Reference proteome</keyword>
<reference evidence="1 2" key="1">
    <citation type="journal article" date="2021" name="Sci. Rep.">
        <title>Genome sequencing of the multicellular alga Astrephomene provides insights into convergent evolution of germ-soma differentiation.</title>
        <authorList>
            <person name="Yamashita S."/>
            <person name="Yamamoto K."/>
            <person name="Matsuzaki R."/>
            <person name="Suzuki S."/>
            <person name="Yamaguchi H."/>
            <person name="Hirooka S."/>
            <person name="Minakuchi Y."/>
            <person name="Miyagishima S."/>
            <person name="Kawachi M."/>
            <person name="Toyoda A."/>
            <person name="Nozaki H."/>
        </authorList>
    </citation>
    <scope>NUCLEOTIDE SEQUENCE [LARGE SCALE GENOMIC DNA]</scope>
    <source>
        <strain evidence="1 2">NIES-4017</strain>
    </source>
</reference>
<evidence type="ECO:0000313" key="2">
    <source>
        <dbReference type="Proteomes" id="UP001054857"/>
    </source>
</evidence>